<dbReference type="RefSeq" id="XP_009020685.1">
    <property type="nucleotide sequence ID" value="XM_009022437.1"/>
</dbReference>
<comment type="subcellular location">
    <subcellularLocation>
        <location evidence="1 2">Nucleus</location>
    </subcellularLocation>
</comment>
<dbReference type="InParanoid" id="T1ELA6"/>
<feature type="domain" description="Homeobox" evidence="3">
    <location>
        <begin position="1"/>
        <end position="60"/>
    </location>
</feature>
<keyword evidence="1 2" id="KW-0371">Homeobox</keyword>
<evidence type="ECO:0000313" key="5">
    <source>
        <dbReference type="EnsemblMetazoa" id="HelroP153647"/>
    </source>
</evidence>
<dbReference type="AlphaFoldDB" id="T1ELA6"/>
<dbReference type="Gene3D" id="1.10.10.60">
    <property type="entry name" value="Homeodomain-like"/>
    <property type="match status" value="1"/>
</dbReference>
<dbReference type="GeneID" id="20197356"/>
<name>T1ELA6_HELRO</name>
<organism evidence="5 6">
    <name type="scientific">Helobdella robusta</name>
    <name type="common">Californian leech</name>
    <dbReference type="NCBI Taxonomy" id="6412"/>
    <lineage>
        <taxon>Eukaryota</taxon>
        <taxon>Metazoa</taxon>
        <taxon>Spiralia</taxon>
        <taxon>Lophotrochozoa</taxon>
        <taxon>Annelida</taxon>
        <taxon>Clitellata</taxon>
        <taxon>Hirudinea</taxon>
        <taxon>Rhynchobdellida</taxon>
        <taxon>Glossiphoniidae</taxon>
        <taxon>Helobdella</taxon>
    </lineage>
</organism>
<dbReference type="GO" id="GO:0005634">
    <property type="term" value="C:nucleus"/>
    <property type="evidence" value="ECO:0007669"/>
    <property type="project" value="UniProtKB-SubCell"/>
</dbReference>
<evidence type="ECO:0000259" key="3">
    <source>
        <dbReference type="PROSITE" id="PS50071"/>
    </source>
</evidence>
<reference evidence="6" key="1">
    <citation type="submission" date="2012-12" db="EMBL/GenBank/DDBJ databases">
        <authorList>
            <person name="Hellsten U."/>
            <person name="Grimwood J."/>
            <person name="Chapman J.A."/>
            <person name="Shapiro H."/>
            <person name="Aerts A."/>
            <person name="Otillar R.P."/>
            <person name="Terry A.Y."/>
            <person name="Boore J.L."/>
            <person name="Simakov O."/>
            <person name="Marletaz F."/>
            <person name="Cho S.-J."/>
            <person name="Edsinger-Gonzales E."/>
            <person name="Havlak P."/>
            <person name="Kuo D.-H."/>
            <person name="Larsson T."/>
            <person name="Lv J."/>
            <person name="Arendt D."/>
            <person name="Savage R."/>
            <person name="Osoegawa K."/>
            <person name="de Jong P."/>
            <person name="Lindberg D.R."/>
            <person name="Seaver E.C."/>
            <person name="Weisblat D.A."/>
            <person name="Putnam N.H."/>
            <person name="Grigoriev I.V."/>
            <person name="Rokhsar D.S."/>
        </authorList>
    </citation>
    <scope>NUCLEOTIDE SEQUENCE</scope>
</reference>
<keyword evidence="1 2" id="KW-0539">Nucleus</keyword>
<accession>T1ELA6</accession>
<dbReference type="CDD" id="cd00086">
    <property type="entry name" value="homeodomain"/>
    <property type="match status" value="1"/>
</dbReference>
<dbReference type="HOGENOM" id="CLU_049543_10_3_1"/>
<dbReference type="InterPro" id="IPR001356">
    <property type="entry name" value="HD"/>
</dbReference>
<dbReference type="Proteomes" id="UP000015101">
    <property type="component" value="Unassembled WGS sequence"/>
</dbReference>
<dbReference type="OrthoDB" id="6159439at2759"/>
<dbReference type="SUPFAM" id="SSF46689">
    <property type="entry name" value="Homeodomain-like"/>
    <property type="match status" value="1"/>
</dbReference>
<dbReference type="Pfam" id="PF00046">
    <property type="entry name" value="Homeodomain"/>
    <property type="match status" value="1"/>
</dbReference>
<dbReference type="CTD" id="20197356"/>
<keyword evidence="1 2" id="KW-0238">DNA-binding</keyword>
<dbReference type="EMBL" id="AMQM01005116">
    <property type="status" value="NOT_ANNOTATED_CDS"/>
    <property type="molecule type" value="Genomic_DNA"/>
</dbReference>
<evidence type="ECO:0000313" key="6">
    <source>
        <dbReference type="Proteomes" id="UP000015101"/>
    </source>
</evidence>
<dbReference type="EMBL" id="KB096785">
    <property type="protein sequence ID" value="ESO01449.1"/>
    <property type="molecule type" value="Genomic_DNA"/>
</dbReference>
<dbReference type="SMART" id="SM00389">
    <property type="entry name" value="HOX"/>
    <property type="match status" value="1"/>
</dbReference>
<evidence type="ECO:0000256" key="2">
    <source>
        <dbReference type="RuleBase" id="RU000682"/>
    </source>
</evidence>
<dbReference type="InterPro" id="IPR009057">
    <property type="entry name" value="Homeodomain-like_sf"/>
</dbReference>
<protein>
    <recommendedName>
        <fullName evidence="3">Homeobox domain-containing protein</fullName>
    </recommendedName>
</protein>
<dbReference type="KEGG" id="hro:HELRODRAFT_153647"/>
<feature type="DNA-binding region" description="Homeobox" evidence="1">
    <location>
        <begin position="3"/>
        <end position="61"/>
    </location>
</feature>
<evidence type="ECO:0000256" key="1">
    <source>
        <dbReference type="PROSITE-ProRule" id="PRU00108"/>
    </source>
</evidence>
<proteinExistence type="predicted"/>
<dbReference type="PROSITE" id="PS50071">
    <property type="entry name" value="HOMEOBOX_2"/>
    <property type="match status" value="1"/>
</dbReference>
<sequence length="63" mass="7584">TTQRGGRNISQYQRNILEKEYEKCKCITNDNKERILLATGLELKQIKAWFQNRRTKEKKEQGR</sequence>
<keyword evidence="6" id="KW-1185">Reference proteome</keyword>
<dbReference type="EnsemblMetazoa" id="HelroT153647">
    <property type="protein sequence ID" value="HelroP153647"/>
    <property type="gene ID" value="HelroG153647"/>
</dbReference>
<dbReference type="GO" id="GO:0003677">
    <property type="term" value="F:DNA binding"/>
    <property type="evidence" value="ECO:0007669"/>
    <property type="project" value="UniProtKB-UniRule"/>
</dbReference>
<evidence type="ECO:0000313" key="4">
    <source>
        <dbReference type="EMBL" id="ESO01449.1"/>
    </source>
</evidence>
<gene>
    <name evidence="5" type="primary">20197356</name>
    <name evidence="4" type="ORF">HELRODRAFT_153647</name>
</gene>
<reference evidence="4 6" key="2">
    <citation type="journal article" date="2013" name="Nature">
        <title>Insights into bilaterian evolution from three spiralian genomes.</title>
        <authorList>
            <person name="Simakov O."/>
            <person name="Marletaz F."/>
            <person name="Cho S.J."/>
            <person name="Edsinger-Gonzales E."/>
            <person name="Havlak P."/>
            <person name="Hellsten U."/>
            <person name="Kuo D.H."/>
            <person name="Larsson T."/>
            <person name="Lv J."/>
            <person name="Arendt D."/>
            <person name="Savage R."/>
            <person name="Osoegawa K."/>
            <person name="de Jong P."/>
            <person name="Grimwood J."/>
            <person name="Chapman J.A."/>
            <person name="Shapiro H."/>
            <person name="Aerts A."/>
            <person name="Otillar R.P."/>
            <person name="Terry A.Y."/>
            <person name="Boore J.L."/>
            <person name="Grigoriev I.V."/>
            <person name="Lindberg D.R."/>
            <person name="Seaver E.C."/>
            <person name="Weisblat D.A."/>
            <person name="Putnam N.H."/>
            <person name="Rokhsar D.S."/>
        </authorList>
    </citation>
    <scope>NUCLEOTIDE SEQUENCE</scope>
</reference>
<reference evidence="5" key="3">
    <citation type="submission" date="2015-06" db="UniProtKB">
        <authorList>
            <consortium name="EnsemblMetazoa"/>
        </authorList>
    </citation>
    <scope>IDENTIFICATION</scope>
</reference>